<evidence type="ECO:0000313" key="3">
    <source>
        <dbReference type="EMBL" id="CAH0103569.1"/>
    </source>
</evidence>
<reference evidence="3" key="1">
    <citation type="submission" date="2021-11" db="EMBL/GenBank/DDBJ databases">
        <authorList>
            <person name="Schell T."/>
        </authorList>
    </citation>
    <scope>NUCLEOTIDE SEQUENCE</scope>
    <source>
        <strain evidence="3">M5</strain>
    </source>
</reference>
<proteinExistence type="predicted"/>
<dbReference type="AlphaFoldDB" id="A0A8J2RV26"/>
<dbReference type="PANTHER" id="PTHR33104">
    <property type="entry name" value="SI:DKEY-29D5.2"/>
    <property type="match status" value="1"/>
</dbReference>
<organism evidence="3 4">
    <name type="scientific">Daphnia galeata</name>
    <dbReference type="NCBI Taxonomy" id="27404"/>
    <lineage>
        <taxon>Eukaryota</taxon>
        <taxon>Metazoa</taxon>
        <taxon>Ecdysozoa</taxon>
        <taxon>Arthropoda</taxon>
        <taxon>Crustacea</taxon>
        <taxon>Branchiopoda</taxon>
        <taxon>Diplostraca</taxon>
        <taxon>Cladocera</taxon>
        <taxon>Anomopoda</taxon>
        <taxon>Daphniidae</taxon>
        <taxon>Daphnia</taxon>
    </lineage>
</organism>
<name>A0A8J2RV26_9CRUS</name>
<sequence length="630" mass="72475">MLHEQMKGSQHAQEEPHADSDLLVKSFDTCQKKNGVSSGLREEINMISNHASDLLSSALEEETRSSENIPVNHNWKERMKNVHQAWNRNRQIFWDSRLERECPDFNVVPVPCYLPLSCPKCSMTGTLNLQGGEKEKIVITKDGRFDLNATIVCCSSDSCSYRAELTEKDYIQSNWWPGIPSCSTYLFSEDLLQFWFHLKHQNLGSSERKFIETLNRISKASDRVDIINRTLFNKASREYDYFVYSFFDTDIRQQNKTRCPACGDNPSAACVDGNFRLPRLESASKGYDESLLKNAVIAKDEQVNSHIKQIDEDIVPERQKNPCGGNVFKAAKDSSTNKKHLDETGLIMACCRHLIILQAVNMFVGETYRHVHYLHNFLYNLGYKIFCYDIVCLYWKWAKKVGAKMFENRKRDPKKNAIDFRFLTEKMTPFLARFHAIAHVWHCYILWVGHWIDGVGATVGEEQEQVNASMSLYGNRTKHMTPGSNKLQFHQKKKKEIFFSLDGNDTLSAGMMYLNSERFDRMPKFLASRLVKSRILAEAFSMELKDLLETFKLSETDLPGIKDRLKKKAASSARKNDDGPGPPCYIMNDLEAQYSEMQILKKRREKTATTAKERSKMNRVIGATKKKAIS</sequence>
<evidence type="ECO:0000256" key="1">
    <source>
        <dbReference type="SAM" id="MobiDB-lite"/>
    </source>
</evidence>
<evidence type="ECO:0000259" key="2">
    <source>
        <dbReference type="Pfam" id="PF18804"/>
    </source>
</evidence>
<protein>
    <recommendedName>
        <fullName evidence="2">CxC3 like cysteine cluster domain-containing protein</fullName>
    </recommendedName>
</protein>
<evidence type="ECO:0000313" key="4">
    <source>
        <dbReference type="Proteomes" id="UP000789390"/>
    </source>
</evidence>
<feature type="region of interest" description="Disordered" evidence="1">
    <location>
        <begin position="605"/>
        <end position="630"/>
    </location>
</feature>
<dbReference type="Proteomes" id="UP000789390">
    <property type="component" value="Unassembled WGS sequence"/>
</dbReference>
<feature type="domain" description="CxC3 like cysteine cluster" evidence="2">
    <location>
        <begin position="108"/>
        <end position="220"/>
    </location>
</feature>
<keyword evidence="4" id="KW-1185">Reference proteome</keyword>
<dbReference type="OrthoDB" id="5987030at2759"/>
<accession>A0A8J2RV26</accession>
<dbReference type="Pfam" id="PF18758">
    <property type="entry name" value="KDZ"/>
    <property type="match status" value="1"/>
</dbReference>
<dbReference type="InterPro" id="IPR040521">
    <property type="entry name" value="KDZ"/>
</dbReference>
<gene>
    <name evidence="3" type="ORF">DGAL_LOCUS6143</name>
</gene>
<dbReference type="Pfam" id="PF18804">
    <property type="entry name" value="CxC3"/>
    <property type="match status" value="1"/>
</dbReference>
<dbReference type="InterPro" id="IPR040564">
    <property type="entry name" value="CxC3-like"/>
</dbReference>
<dbReference type="EMBL" id="CAKKLH010000112">
    <property type="protein sequence ID" value="CAH0103569.1"/>
    <property type="molecule type" value="Genomic_DNA"/>
</dbReference>
<dbReference type="PANTHER" id="PTHR33104:SF2">
    <property type="entry name" value="CXC3 LIKE CYSTEINE CLUSTER DOMAIN-CONTAINING PROTEIN"/>
    <property type="match status" value="1"/>
</dbReference>
<comment type="caution">
    <text evidence="3">The sequence shown here is derived from an EMBL/GenBank/DDBJ whole genome shotgun (WGS) entry which is preliminary data.</text>
</comment>